<reference evidence="1" key="1">
    <citation type="journal article" date="2023" name="Plant Biotechnol. J.">
        <title>Chromosome-level wild Hevea brasiliensis genome provides new tools for genomic-assisted breeding and valuable loci to elevate rubber yield.</title>
        <authorList>
            <person name="Cheng H."/>
            <person name="Song X."/>
            <person name="Hu Y."/>
            <person name="Wu T."/>
            <person name="Yang Q."/>
            <person name="An Z."/>
            <person name="Feng S."/>
            <person name="Deng Z."/>
            <person name="Wu W."/>
            <person name="Zeng X."/>
            <person name="Tu M."/>
            <person name="Wang X."/>
            <person name="Huang H."/>
        </authorList>
    </citation>
    <scope>NUCLEOTIDE SEQUENCE</scope>
    <source>
        <strain evidence="1">MT/VB/25A 57/8</strain>
    </source>
</reference>
<keyword evidence="2" id="KW-1185">Reference proteome</keyword>
<proteinExistence type="predicted"/>
<protein>
    <submittedName>
        <fullName evidence="1">Uncharacterized protein</fullName>
    </submittedName>
</protein>
<accession>A0ABQ9N3Q2</accession>
<gene>
    <name evidence="1" type="ORF">P3X46_002672</name>
</gene>
<evidence type="ECO:0000313" key="2">
    <source>
        <dbReference type="Proteomes" id="UP001174677"/>
    </source>
</evidence>
<name>A0ABQ9N3Q2_HEVBR</name>
<organism evidence="1 2">
    <name type="scientific">Hevea brasiliensis</name>
    <name type="common">Para rubber tree</name>
    <name type="synonym">Siphonia brasiliensis</name>
    <dbReference type="NCBI Taxonomy" id="3981"/>
    <lineage>
        <taxon>Eukaryota</taxon>
        <taxon>Viridiplantae</taxon>
        <taxon>Streptophyta</taxon>
        <taxon>Embryophyta</taxon>
        <taxon>Tracheophyta</taxon>
        <taxon>Spermatophyta</taxon>
        <taxon>Magnoliopsida</taxon>
        <taxon>eudicotyledons</taxon>
        <taxon>Gunneridae</taxon>
        <taxon>Pentapetalae</taxon>
        <taxon>rosids</taxon>
        <taxon>fabids</taxon>
        <taxon>Malpighiales</taxon>
        <taxon>Euphorbiaceae</taxon>
        <taxon>Crotonoideae</taxon>
        <taxon>Micrandreae</taxon>
        <taxon>Hevea</taxon>
    </lineage>
</organism>
<comment type="caution">
    <text evidence="1">The sequence shown here is derived from an EMBL/GenBank/DDBJ whole genome shotgun (WGS) entry which is preliminary data.</text>
</comment>
<dbReference type="EMBL" id="JARPOI010000002">
    <property type="protein sequence ID" value="KAJ9187187.1"/>
    <property type="molecule type" value="Genomic_DNA"/>
</dbReference>
<sequence length="98" mass="10985">MEGLIPLVYKAIKNNKTRQQYECLSSGSALGYNPADFHNEAEVFLKAAASNEKGNIAGKKLHRRFSSVEDFTVTHVSPPRKQLVRFRSHRMFSCVTGA</sequence>
<evidence type="ECO:0000313" key="1">
    <source>
        <dbReference type="EMBL" id="KAJ9187187.1"/>
    </source>
</evidence>
<dbReference type="PANTHER" id="PTHR35485">
    <property type="entry name" value="OS01G0888900 PROTEIN"/>
    <property type="match status" value="1"/>
</dbReference>
<dbReference type="PANTHER" id="PTHR35485:SF4">
    <property type="entry name" value="EXPRESSED PROTEIN"/>
    <property type="match status" value="1"/>
</dbReference>
<dbReference type="Proteomes" id="UP001174677">
    <property type="component" value="Chromosome 2"/>
</dbReference>